<feature type="compositionally biased region" description="Basic residues" evidence="1">
    <location>
        <begin position="321"/>
        <end position="334"/>
    </location>
</feature>
<feature type="region of interest" description="Disordered" evidence="1">
    <location>
        <begin position="2733"/>
        <end position="2794"/>
    </location>
</feature>
<feature type="compositionally biased region" description="Polar residues" evidence="1">
    <location>
        <begin position="3008"/>
        <end position="3017"/>
    </location>
</feature>
<feature type="region of interest" description="Disordered" evidence="1">
    <location>
        <begin position="1927"/>
        <end position="1961"/>
    </location>
</feature>
<feature type="compositionally biased region" description="Polar residues" evidence="1">
    <location>
        <begin position="338"/>
        <end position="349"/>
    </location>
</feature>
<feature type="compositionally biased region" description="Basic residues" evidence="1">
    <location>
        <begin position="859"/>
        <end position="877"/>
    </location>
</feature>
<feature type="compositionally biased region" description="Low complexity" evidence="1">
    <location>
        <begin position="3027"/>
        <end position="3059"/>
    </location>
</feature>
<feature type="compositionally biased region" description="Basic and acidic residues" evidence="1">
    <location>
        <begin position="1426"/>
        <end position="1435"/>
    </location>
</feature>
<feature type="compositionally biased region" description="Basic and acidic residues" evidence="1">
    <location>
        <begin position="2424"/>
        <end position="2440"/>
    </location>
</feature>
<feature type="region of interest" description="Disordered" evidence="1">
    <location>
        <begin position="858"/>
        <end position="893"/>
    </location>
</feature>
<dbReference type="Proteomes" id="UP000747542">
    <property type="component" value="Unassembled WGS sequence"/>
</dbReference>
<feature type="compositionally biased region" description="Low complexity" evidence="1">
    <location>
        <begin position="619"/>
        <end position="633"/>
    </location>
</feature>
<evidence type="ECO:0000313" key="3">
    <source>
        <dbReference type="Proteomes" id="UP000747542"/>
    </source>
</evidence>
<protein>
    <submittedName>
        <fullName evidence="2">Putative mucin-17-like 2</fullName>
    </submittedName>
</protein>
<evidence type="ECO:0000313" key="2">
    <source>
        <dbReference type="EMBL" id="KAG7157122.1"/>
    </source>
</evidence>
<feature type="region of interest" description="Disordered" evidence="1">
    <location>
        <begin position="1406"/>
        <end position="1435"/>
    </location>
</feature>
<feature type="compositionally biased region" description="Polar residues" evidence="1">
    <location>
        <begin position="1414"/>
        <end position="1425"/>
    </location>
</feature>
<keyword evidence="3" id="KW-1185">Reference proteome</keyword>
<feature type="region of interest" description="Disordered" evidence="1">
    <location>
        <begin position="962"/>
        <end position="996"/>
    </location>
</feature>
<feature type="region of interest" description="Disordered" evidence="1">
    <location>
        <begin position="2600"/>
        <end position="2635"/>
    </location>
</feature>
<feature type="compositionally biased region" description="Low complexity" evidence="1">
    <location>
        <begin position="2739"/>
        <end position="2750"/>
    </location>
</feature>
<feature type="region of interest" description="Disordered" evidence="1">
    <location>
        <begin position="321"/>
        <end position="364"/>
    </location>
</feature>
<feature type="region of interest" description="Disordered" evidence="1">
    <location>
        <begin position="2925"/>
        <end position="3089"/>
    </location>
</feature>
<feature type="region of interest" description="Disordered" evidence="1">
    <location>
        <begin position="2526"/>
        <end position="2575"/>
    </location>
</feature>
<name>A0A8J5JFD6_HOMAM</name>
<feature type="region of interest" description="Disordered" evidence="1">
    <location>
        <begin position="558"/>
        <end position="799"/>
    </location>
</feature>
<reference evidence="2" key="1">
    <citation type="journal article" date="2021" name="Sci. Adv.">
        <title>The American lobster genome reveals insights on longevity, neural, and immune adaptations.</title>
        <authorList>
            <person name="Polinski J.M."/>
            <person name="Zimin A.V."/>
            <person name="Clark K.F."/>
            <person name="Kohn A.B."/>
            <person name="Sadowski N."/>
            <person name="Timp W."/>
            <person name="Ptitsyn A."/>
            <person name="Khanna P."/>
            <person name="Romanova D.Y."/>
            <person name="Williams P."/>
            <person name="Greenwood S.J."/>
            <person name="Moroz L.L."/>
            <person name="Walt D.R."/>
            <person name="Bodnar A.G."/>
        </authorList>
    </citation>
    <scope>NUCLEOTIDE SEQUENCE</scope>
    <source>
        <strain evidence="2">GMGI-L3</strain>
    </source>
</reference>
<feature type="compositionally biased region" description="Polar residues" evidence="1">
    <location>
        <begin position="982"/>
        <end position="996"/>
    </location>
</feature>
<feature type="region of interest" description="Disordered" evidence="1">
    <location>
        <begin position="2402"/>
        <end position="2466"/>
    </location>
</feature>
<feature type="compositionally biased region" description="Low complexity" evidence="1">
    <location>
        <begin position="2939"/>
        <end position="2951"/>
    </location>
</feature>
<dbReference type="EMBL" id="JAHLQT010037948">
    <property type="protein sequence ID" value="KAG7157122.1"/>
    <property type="molecule type" value="Genomic_DNA"/>
</dbReference>
<feature type="compositionally biased region" description="Basic and acidic residues" evidence="1">
    <location>
        <begin position="878"/>
        <end position="893"/>
    </location>
</feature>
<feature type="region of interest" description="Disordered" evidence="1">
    <location>
        <begin position="1977"/>
        <end position="2012"/>
    </location>
</feature>
<comment type="caution">
    <text evidence="2">The sequence shown here is derived from an EMBL/GenBank/DDBJ whole genome shotgun (WGS) entry which is preliminary data.</text>
</comment>
<evidence type="ECO:0000256" key="1">
    <source>
        <dbReference type="SAM" id="MobiDB-lite"/>
    </source>
</evidence>
<accession>A0A8J5JFD6</accession>
<feature type="compositionally biased region" description="Low complexity" evidence="1">
    <location>
        <begin position="2832"/>
        <end position="2847"/>
    </location>
</feature>
<feature type="compositionally biased region" description="Basic residues" evidence="1">
    <location>
        <begin position="2445"/>
        <end position="2457"/>
    </location>
</feature>
<feature type="compositionally biased region" description="Polar residues" evidence="1">
    <location>
        <begin position="2601"/>
        <end position="2611"/>
    </location>
</feature>
<feature type="region of interest" description="Disordered" evidence="1">
    <location>
        <begin position="2827"/>
        <end position="2911"/>
    </location>
</feature>
<dbReference type="OrthoDB" id="6372976at2759"/>
<sequence>MKSVIMEVLMQQMSSSLLAVTKLRKLLDIHLPQNKKTKPLPWVAVVKGLVNRAADTSSEVPLANAFTIIDIKLNNTLQRGLKHPEQDGRCYCILLGSLVCHIYTTSEIKELPMVEVNRITSLLLTAVIDLEAVVVRKGEETEAISRIFTKLTVILGHCPELLLDTLLHCKTLTNASARRPLIFAPLIKCLFATVKSKSVKSPELYLKYLFLGKLWLFMTKKEEVVQRRAYIINSVKLPRNFVDWAEQNEIPWLRLDTCNTRLILKNMTVSSAFRTLYPGDAQQLSSLKTDSQQPKKKKKKDIVYKIHNVRTAQGFSEKLVKVKSKKKNKNKSKKLLNEDSSTQDTSNETLMLKNKKKSKGDINSMVVEDTTQDISEQTVNVKSKKKNKNKIKKQPNEDTIQDVSDETLVLKNRDKINKVLNEKSAQAVSEVMVKVKSNGKDKNKFIKMINEDCEKTVKMKNKKKSKSNINLMAFEETAPDIPEETLMKKKKKDRNVNMITNEETAPDVPEETLMKKKKKDKNIKMITNEETTLDAPKKTVKLKKGKKDRNVNMITNEETAPDVPEESLIKKKKKDKNVNITSEETAPDAPEETAPAAPEKTVKLKKKKKDRNVNMITNEETAPAVPEETVPAALEKTVKLKKKKKDRNINMITNEETAPDVPEETAPAASEKTVKLKKKKKDRNINMITNEETAPDVPEETAPAASEKTVKLKKKKKDRNINMITNEETAPDVPEKIMKLKKKKEKTSNKDKKLTNEKTTPVVCEETQEIEQNKMDVSERVREGITNTKSKHKQIDQYTTRIEQDEEMCALAGKMGKYTSESGTEHTSESGTAKLNETRSIELKSTSDIQGVQEEVVKTKRKKKLHGAAKGKAKKMKIRDNEEKDGRQVKAEEEKEVMMMSIGLKNVKRKNLETDLNQPVKKKRKTHVNTDNTKHENLDVVARKNKGKKLKNIQSEEVIKEKTVEDSQKQNQWSLDRGEVKSYTSPLTNPSTSKNSALSVSLMGRKHTEVEGHARARPRIITMSDSALQRKHTHVAKQQRKRLSCEVGREHMTKQEIASLHQKIRKDGITFTVIDLEPATKTQLNVKCEDSSEDDLSNIKHESFEVQVEQEKGVKNNRSKYRDSLPRKRLFVSPIVASGDPTLCDESIRNGREVASELNTSDNDVLYHQDTDTNKSDVVVDLSTGSKEEVITVKNWEVTQELDTKDTGVMELPDHNEMFEKAGNKMSEVENDSVSNIEEVVVDSDGDSEVERESDKSVEECGWISDHFNSNESEDSLCVAVDLNHTEKILKVPDEACELTYVEMPKKSPVALTGCVEDLDSDIEIIAVEEKGPKPGKKRRSFALKDYASDIDEASGCESDIVPCDEKAKMFTDKEIKDYHNKLMEAEMQRKVEDILKKEEKELKEKMTENENMASTNVTEESSTVNEKKNPDDSKDLVSQMINNLYKPSIMVEKTEIQEQFDEELNDDSDIEVILQTIVKDTGRLTSIHGICERLSSSRMTIKEELRESDNQQTEETEVQENKVVENSPLHCEKSEVTKDEDIVVLGNVKSQNNDVVVLGNVKSQNNDVVVLGNVKSQNNDVVVLGNVKSQNNDIVVLGNVKSQNIIDLETESLNDEISNECNDPEIEVLELGVNVENKICNKDIYILETCVEYTKKLQESVAQDTEEPEDNVTVDSVVETLHVECKQEGGINKDLECTSNIETLKTSYKRTLNHDTDDCGTGTSKLEVGDVFKSLPDVKSCEKYSLEEINKDGKKGINYIKGDKINEESDSVSFHIVNTIDDLNEMDIKDEFIKEETSELSNHVTPLDISYNYNGKPVGDSNGLLDGGKLSPHDMNQLFKTSIPDFPKSESGSPAIAMSSLVVESVTKSEHNEDFHVAKENEEITSSKKQQESLPYLSNTVLSSINSIAQHESDERAMKAEIESITEESEKSLEMADEAYEASSDASEDPTPKTRRRARSLRRNLTVHAILQEFSDSDASPVQRTRRRKSSEVTGNTHLGSTRKRSQSFCQETVNSTSGASVSLQSSQTCLSEFTLYEKENGKAWTDNNKMATTGEVLNHCASDSSENDQTVYVCSNKLNSSNVPISVAVVNRSYTMSSSSVTPSATGTPVKSILNDGVSKSPIKFEVHNISERSVSISSVRRSSRLMGKVLDLQKKQSGGEVVKSDLDTLAIHSDGSIKSVEIGVLMGKSGKETMSDSESEVDHVAQLKTVRKSQANECGIFNYEREYESPQVVKAKLTFNKLSLGLDESPSLDSLPSTTLQNKMERSDRAFQEQGSEKLVNCGDNIVEGDTVSNMCYLASRRAKGEGKKFTEKNIRKISNVSREKSIDNVNLLDINGEKALCGRIVDVKDQTSVNTRRQENISEQLDEGDSQVVDETIEQNQERDVEYLDEGEELEVLSTSGTEENDEVPSHNFPTNLHQSDSELERNNVGEKKDMPALKTLRSRSRHLSRGKGGKKDSGLDVIKREDISPPIPHLNIHCVSEAVLTKEVLISPEVSDEECELVSPGVANDVNVTETFTLPEALLTSPKRSPSPIAKSSHGPRKNSGGIRSPQKMIPEEQDETTLPKCKSEDVSITPHAPKVKSLCVVTLQDKVKSKASCTVGTSDKSTLTKKPPKTPVVESLKSPKTPSRNRMSITNLESLCAESSRKRTSSRSNTPIKKVTPEMIVTKENLVKKSDTPMSEDFEKTDKIDVGVTVHSLQETESSIQKVTPETPLVTVKKQSTSISFPETMPIISRNESSGSSTDSNSRRESVSKVLHRTRSFEKDSESNTASEVRTTNEESAIDSEDEKLFENRVQHPKSKIIIPSLQTLDEQHIILRVPIPENTTSSSSPVSSLGQYSSLRRSSRLRKGTELPSSEIQDLEGAGSVSTVTQNKKSAKIVGNKESARAGMSSSTVSDSSVMEELPSGVWSPVKTRKRLHLGKIKASQRTAEATSSLSSESELSDPSSSEKDESLVNKTCMHDASPTRLSSRPRRSIVGSCSYMRKESPVGLASKGESPAMSLLKNNESPATLSSRENKSRSRSFSSNTESLPRSSSSRQSMKNESPVKSSSGKSEPPPKSTLKKIEMRGSSSAVDHTIKTEPNDKCTAAVVETRSLRRRQVSYLMN</sequence>
<feature type="compositionally biased region" description="Basic and acidic residues" evidence="1">
    <location>
        <begin position="771"/>
        <end position="783"/>
    </location>
</feature>
<feature type="compositionally biased region" description="Basic and acidic residues" evidence="1">
    <location>
        <begin position="746"/>
        <end position="756"/>
    </location>
</feature>
<proteinExistence type="predicted"/>
<gene>
    <name evidence="2" type="primary">Muc17-L2</name>
    <name evidence="2" type="ORF">Hamer_G021008</name>
</gene>
<organism evidence="2 3">
    <name type="scientific">Homarus americanus</name>
    <name type="common">American lobster</name>
    <dbReference type="NCBI Taxonomy" id="6706"/>
    <lineage>
        <taxon>Eukaryota</taxon>
        <taxon>Metazoa</taxon>
        <taxon>Ecdysozoa</taxon>
        <taxon>Arthropoda</taxon>
        <taxon>Crustacea</taxon>
        <taxon>Multicrustacea</taxon>
        <taxon>Malacostraca</taxon>
        <taxon>Eumalacostraca</taxon>
        <taxon>Eucarida</taxon>
        <taxon>Decapoda</taxon>
        <taxon>Pleocyemata</taxon>
        <taxon>Astacidea</taxon>
        <taxon>Nephropoidea</taxon>
        <taxon>Nephropidae</taxon>
        <taxon>Homarus</taxon>
    </lineage>
</organism>
<feature type="region of interest" description="Disordered" evidence="1">
    <location>
        <begin position="818"/>
        <end position="839"/>
    </location>
</feature>